<dbReference type="EMBL" id="BMZF01000004">
    <property type="protein sequence ID" value="GHA52413.1"/>
    <property type="molecule type" value="Genomic_DNA"/>
</dbReference>
<evidence type="ECO:0008006" key="4">
    <source>
        <dbReference type="Google" id="ProtNLM"/>
    </source>
</evidence>
<name>A0ABQ3D1N3_9RHOB</name>
<evidence type="ECO:0000313" key="3">
    <source>
        <dbReference type="Proteomes" id="UP000634455"/>
    </source>
</evidence>
<proteinExistence type="predicted"/>
<feature type="region of interest" description="Disordered" evidence="1">
    <location>
        <begin position="54"/>
        <end position="131"/>
    </location>
</feature>
<comment type="caution">
    <text evidence="2">The sequence shown here is derived from an EMBL/GenBank/DDBJ whole genome shotgun (WGS) entry which is preliminary data.</text>
</comment>
<accession>A0ABQ3D1N3</accession>
<dbReference type="Proteomes" id="UP000634455">
    <property type="component" value="Unassembled WGS sequence"/>
</dbReference>
<evidence type="ECO:0000256" key="1">
    <source>
        <dbReference type="SAM" id="MobiDB-lite"/>
    </source>
</evidence>
<feature type="compositionally biased region" description="Basic and acidic residues" evidence="1">
    <location>
        <begin position="60"/>
        <end position="131"/>
    </location>
</feature>
<dbReference type="RefSeq" id="WP_229802190.1">
    <property type="nucleotide sequence ID" value="NZ_BMZF01000004.1"/>
</dbReference>
<protein>
    <recommendedName>
        <fullName evidence="4">DUF2158 domain-containing protein</fullName>
    </recommendedName>
</protein>
<sequence>MSVLTEGDIVVLVSGSPRLAVEKITGKAISVVWINEGSVNRDTFDIALIRKWEAPAGGDRGGDRGGFKGGDRGGDRGGFKGGDRGGDRGGKGGFKGGDRGGDRGGDKGRGKPFEGKSFDKPNKDKSFFRKD</sequence>
<reference evidence="3" key="1">
    <citation type="journal article" date="2019" name="Int. J. Syst. Evol. Microbiol.">
        <title>The Global Catalogue of Microorganisms (GCM) 10K type strain sequencing project: providing services to taxonomists for standard genome sequencing and annotation.</title>
        <authorList>
            <consortium name="The Broad Institute Genomics Platform"/>
            <consortium name="The Broad Institute Genome Sequencing Center for Infectious Disease"/>
            <person name="Wu L."/>
            <person name="Ma J."/>
        </authorList>
    </citation>
    <scope>NUCLEOTIDE SEQUENCE [LARGE SCALE GENOMIC DNA]</scope>
    <source>
        <strain evidence="3">KCTC 32465</strain>
    </source>
</reference>
<keyword evidence="3" id="KW-1185">Reference proteome</keyword>
<evidence type="ECO:0000313" key="2">
    <source>
        <dbReference type="EMBL" id="GHA52413.1"/>
    </source>
</evidence>
<organism evidence="2 3">
    <name type="scientific">Paramylibacter ulvae</name>
    <dbReference type="NCBI Taxonomy" id="1651968"/>
    <lineage>
        <taxon>Bacteria</taxon>
        <taxon>Pseudomonadati</taxon>
        <taxon>Pseudomonadota</taxon>
        <taxon>Alphaproteobacteria</taxon>
        <taxon>Rhodobacterales</taxon>
        <taxon>Paracoccaceae</taxon>
        <taxon>Paramylibacter</taxon>
    </lineage>
</organism>
<gene>
    <name evidence="2" type="ORF">GCM10008927_17310</name>
</gene>